<sequence length="174" mass="18261">MSDPFIGEIQAFPIIFIPDGWLPCDGRTLAVQLYQPLFSLIGKIYGGDGVSNFKLPNLIGRVVMGQGQGPGLTARAFASQVGASTVTLSTTQMASHSHDMQIGNKNAANATPGPTATSNVVIDPGFSGFLPPPVNTEFAPSIGPTGNNAAHGNMQPTLALVYCIAYQGEYPYFN</sequence>
<organism evidence="2 3">
    <name type="scientific">Rhodopseudomonas faecalis</name>
    <dbReference type="NCBI Taxonomy" id="99655"/>
    <lineage>
        <taxon>Bacteria</taxon>
        <taxon>Pseudomonadati</taxon>
        <taxon>Pseudomonadota</taxon>
        <taxon>Alphaproteobacteria</taxon>
        <taxon>Hyphomicrobiales</taxon>
        <taxon>Nitrobacteraceae</taxon>
        <taxon>Rhodopseudomonas</taxon>
    </lineage>
</organism>
<feature type="domain" description="Phage tail collar" evidence="1">
    <location>
        <begin position="7"/>
        <end position="63"/>
    </location>
</feature>
<evidence type="ECO:0000259" key="1">
    <source>
        <dbReference type="Pfam" id="PF07484"/>
    </source>
</evidence>
<evidence type="ECO:0000313" key="3">
    <source>
        <dbReference type="Proteomes" id="UP000248148"/>
    </source>
</evidence>
<evidence type="ECO:0000313" key="2">
    <source>
        <dbReference type="EMBL" id="PYF03116.1"/>
    </source>
</evidence>
<gene>
    <name evidence="2" type="ORF">BJ122_10841</name>
</gene>
<dbReference type="SUPFAM" id="SSF88874">
    <property type="entry name" value="Receptor-binding domain of short tail fibre protein gp12"/>
    <property type="match status" value="1"/>
</dbReference>
<dbReference type="Proteomes" id="UP000248148">
    <property type="component" value="Unassembled WGS sequence"/>
</dbReference>
<comment type="caution">
    <text evidence="2">The sequence shown here is derived from an EMBL/GenBank/DDBJ whole genome shotgun (WGS) entry which is preliminary data.</text>
</comment>
<dbReference type="EMBL" id="QJTI01000008">
    <property type="protein sequence ID" value="PYF03116.1"/>
    <property type="molecule type" value="Genomic_DNA"/>
</dbReference>
<dbReference type="InterPro" id="IPR011083">
    <property type="entry name" value="Phage_tail_collar_dom"/>
</dbReference>
<accession>A0A318TER6</accession>
<reference evidence="2 3" key="1">
    <citation type="submission" date="2018-06" db="EMBL/GenBank/DDBJ databases">
        <title>Genomic Encyclopedia of Archaeal and Bacterial Type Strains, Phase II (KMG-II): from individual species to whole genera.</title>
        <authorList>
            <person name="Goeker M."/>
        </authorList>
    </citation>
    <scope>NUCLEOTIDE SEQUENCE [LARGE SCALE GENOMIC DNA]</scope>
    <source>
        <strain evidence="2 3">JCM 11668</strain>
    </source>
</reference>
<dbReference type="AlphaFoldDB" id="A0A318TER6"/>
<dbReference type="RefSeq" id="WP_110780632.1">
    <property type="nucleotide sequence ID" value="NZ_QJTI01000008.1"/>
</dbReference>
<name>A0A318TER6_9BRAD</name>
<protein>
    <submittedName>
        <fullName evidence="2">Microcystin-dependent protein</fullName>
    </submittedName>
</protein>
<dbReference type="Gene3D" id="3.90.1340.10">
    <property type="entry name" value="Phage tail collar domain"/>
    <property type="match status" value="1"/>
</dbReference>
<dbReference type="OrthoDB" id="9810174at2"/>
<dbReference type="Pfam" id="PF07484">
    <property type="entry name" value="Collar"/>
    <property type="match status" value="1"/>
</dbReference>
<proteinExistence type="predicted"/>
<dbReference type="InterPro" id="IPR037053">
    <property type="entry name" value="Phage_tail_collar_dom_sf"/>
</dbReference>
<keyword evidence="3" id="KW-1185">Reference proteome</keyword>